<feature type="compositionally biased region" description="Low complexity" evidence="1">
    <location>
        <begin position="353"/>
        <end position="363"/>
    </location>
</feature>
<name>A0A4P7N658_PYROR</name>
<feature type="domain" description="DUF7053" evidence="2">
    <location>
        <begin position="2"/>
        <end position="171"/>
    </location>
</feature>
<feature type="compositionally biased region" description="Low complexity" evidence="1">
    <location>
        <begin position="423"/>
        <end position="433"/>
    </location>
</feature>
<organism evidence="3 4">
    <name type="scientific">Pyricularia oryzae</name>
    <name type="common">Rice blast fungus</name>
    <name type="synonym">Magnaporthe oryzae</name>
    <dbReference type="NCBI Taxonomy" id="318829"/>
    <lineage>
        <taxon>Eukaryota</taxon>
        <taxon>Fungi</taxon>
        <taxon>Dikarya</taxon>
        <taxon>Ascomycota</taxon>
        <taxon>Pezizomycotina</taxon>
        <taxon>Sordariomycetes</taxon>
        <taxon>Sordariomycetidae</taxon>
        <taxon>Magnaporthales</taxon>
        <taxon>Pyriculariaceae</taxon>
        <taxon>Pyricularia</taxon>
    </lineage>
</organism>
<dbReference type="AlphaFoldDB" id="A0A4P7N658"/>
<evidence type="ECO:0000313" key="3">
    <source>
        <dbReference type="EMBL" id="QBZ56306.1"/>
    </source>
</evidence>
<evidence type="ECO:0000256" key="1">
    <source>
        <dbReference type="SAM" id="MobiDB-lite"/>
    </source>
</evidence>
<feature type="compositionally biased region" description="Low complexity" evidence="1">
    <location>
        <begin position="370"/>
        <end position="382"/>
    </location>
</feature>
<accession>A0A4P7N658</accession>
<dbReference type="EMBL" id="CP034205">
    <property type="protein sequence ID" value="QBZ56306.1"/>
    <property type="molecule type" value="Genomic_DNA"/>
</dbReference>
<feature type="compositionally biased region" description="Pro residues" evidence="1">
    <location>
        <begin position="311"/>
        <end position="326"/>
    </location>
</feature>
<feature type="region of interest" description="Disordered" evidence="1">
    <location>
        <begin position="423"/>
        <end position="461"/>
    </location>
</feature>
<protein>
    <recommendedName>
        <fullName evidence="2">DUF7053 domain-containing protein</fullName>
    </recommendedName>
</protein>
<evidence type="ECO:0000313" key="4">
    <source>
        <dbReference type="Proteomes" id="UP000294847"/>
    </source>
</evidence>
<proteinExistence type="predicted"/>
<evidence type="ECO:0000259" key="2">
    <source>
        <dbReference type="Pfam" id="PF23155"/>
    </source>
</evidence>
<reference evidence="3 4" key="1">
    <citation type="journal article" date="2019" name="Mol. Biol. Evol.">
        <title>Blast fungal genomes show frequent chromosomal changes, gene gains and losses, and effector gene turnover.</title>
        <authorList>
            <person name="Gomez Luciano L.B."/>
            <person name="Jason Tsai I."/>
            <person name="Chuma I."/>
            <person name="Tosa Y."/>
            <person name="Chen Y.H."/>
            <person name="Li J.Y."/>
            <person name="Li M.Y."/>
            <person name="Jade Lu M.Y."/>
            <person name="Nakayashiki H."/>
            <person name="Li W.H."/>
        </authorList>
    </citation>
    <scope>NUCLEOTIDE SEQUENCE [LARGE SCALE GENOMIC DNA]</scope>
    <source>
        <strain evidence="3">MZ5-1-6</strain>
    </source>
</reference>
<dbReference type="Proteomes" id="UP000294847">
    <property type="component" value="Chromosome 2"/>
</dbReference>
<gene>
    <name evidence="3" type="ORF">PoMZ_01212</name>
</gene>
<sequence>MSKRTVYTEISPLPPRISREVVLDFLHDHLGMIDLNPLVKERHPIPPPAGAAPEEKYLSWYSLTDKISYLPGGLATGDISYTAVFNDLPNGLQTHCWAPLGVEIRSRWTLNGTLPGEPPEKVELGIDAPSTGLYIREDVELRCNILMAGFIKKTTKKAHQTLVEQVASKAQASADLDATTAAASTPGSSSLRGKNAPRFSDYSQVRSAAGHAPVDAAGLGRDTREQGSWRSHGHSSSEGDLKKMMPEVIELPASFSFGSEFRPSNTPASQQPRRFSAMPPPSSNTSATAPLPSKPYFSPPKPAHQETRQAMPPPSFLLPPRPPAPQNLPSGAQRLSFDSGKEKLYAPYNPAQSTTAARASAARASAHLMSLFPPSPSTSSSADSEEDYLGDGGDCVNRTALYPDPLCIQKTPAIAELPAAPAAAAPSSGTPAMPKSPAYPEMNPYSDSPDDENGSMSLPSPPASVIAAAAGVGTYGLHPAPLRPGFRGAVPLAPVTGEVPAALRPGASPNINFGSSWIHDLK</sequence>
<feature type="region of interest" description="Disordered" evidence="1">
    <location>
        <begin position="256"/>
        <end position="363"/>
    </location>
</feature>
<feature type="region of interest" description="Disordered" evidence="1">
    <location>
        <begin position="203"/>
        <end position="242"/>
    </location>
</feature>
<dbReference type="PANTHER" id="PTHR38117">
    <property type="entry name" value="NACHT AND WD40 DOMAIN PROTEIN"/>
    <property type="match status" value="1"/>
</dbReference>
<dbReference type="PANTHER" id="PTHR38117:SF2">
    <property type="entry name" value="NACHT AND WD40 DOMAIN PROTEIN"/>
    <property type="match status" value="1"/>
</dbReference>
<dbReference type="Pfam" id="PF23155">
    <property type="entry name" value="DUF7053"/>
    <property type="match status" value="1"/>
</dbReference>
<feature type="compositionally biased region" description="Polar residues" evidence="1">
    <location>
        <begin position="262"/>
        <end position="273"/>
    </location>
</feature>
<feature type="region of interest" description="Disordered" evidence="1">
    <location>
        <begin position="370"/>
        <end position="389"/>
    </location>
</feature>
<dbReference type="InterPro" id="IPR055481">
    <property type="entry name" value="DUF7053"/>
</dbReference>